<protein>
    <submittedName>
        <fullName evidence="3">DUF2807 domain-containing protein</fullName>
    </submittedName>
</protein>
<dbReference type="PROSITE" id="PS51257">
    <property type="entry name" value="PROKAR_LIPOPROTEIN"/>
    <property type="match status" value="1"/>
</dbReference>
<dbReference type="EMBL" id="JALGBH010000002">
    <property type="protein sequence ID" value="MCJ0743163.1"/>
    <property type="molecule type" value="Genomic_DNA"/>
</dbReference>
<feature type="domain" description="Putative auto-transporter adhesin head GIN" evidence="2">
    <location>
        <begin position="42"/>
        <end position="206"/>
    </location>
</feature>
<evidence type="ECO:0000313" key="4">
    <source>
        <dbReference type="Proteomes" id="UP001165460"/>
    </source>
</evidence>
<proteinExistence type="predicted"/>
<dbReference type="Gene3D" id="2.160.20.120">
    <property type="match status" value="1"/>
</dbReference>
<dbReference type="PANTHER" id="PTHR39200:SF1">
    <property type="entry name" value="AUTO-TRANSPORTER ADHESIN HEAD GIN DOMAIN-CONTAINING PROTEIN-RELATED"/>
    <property type="match status" value="1"/>
</dbReference>
<accession>A0ABS9ZXX0</accession>
<dbReference type="RefSeq" id="WP_243362249.1">
    <property type="nucleotide sequence ID" value="NZ_JALGBH010000002.1"/>
</dbReference>
<feature type="signal peptide" evidence="1">
    <location>
        <begin position="1"/>
        <end position="23"/>
    </location>
</feature>
<evidence type="ECO:0000259" key="2">
    <source>
        <dbReference type="Pfam" id="PF10988"/>
    </source>
</evidence>
<reference evidence="3" key="1">
    <citation type="submission" date="2022-03" db="EMBL/GenBank/DDBJ databases">
        <authorList>
            <person name="Woo C.Y."/>
        </authorList>
    </citation>
    <scope>NUCLEOTIDE SEQUENCE</scope>
    <source>
        <strain evidence="3">CYS-01</strain>
    </source>
</reference>
<comment type="caution">
    <text evidence="3">The sequence shown here is derived from an EMBL/GenBank/DDBJ whole genome shotgun (WGS) entry which is preliminary data.</text>
</comment>
<feature type="chain" id="PRO_5046978458" evidence="1">
    <location>
        <begin position="24"/>
        <end position="221"/>
    </location>
</feature>
<evidence type="ECO:0000256" key="1">
    <source>
        <dbReference type="SAM" id="SignalP"/>
    </source>
</evidence>
<dbReference type="Proteomes" id="UP001165460">
    <property type="component" value="Unassembled WGS sequence"/>
</dbReference>
<dbReference type="PANTHER" id="PTHR39200">
    <property type="entry name" value="HYPOTHETICAL EXPORTED PROTEIN"/>
    <property type="match status" value="1"/>
</dbReference>
<keyword evidence="1" id="KW-0732">Signal</keyword>
<dbReference type="InterPro" id="IPR021255">
    <property type="entry name" value="DUF2807"/>
</dbReference>
<organism evidence="3 4">
    <name type="scientific">Pedobacter montanisoli</name>
    <dbReference type="NCBI Taxonomy" id="2923277"/>
    <lineage>
        <taxon>Bacteria</taxon>
        <taxon>Pseudomonadati</taxon>
        <taxon>Bacteroidota</taxon>
        <taxon>Sphingobacteriia</taxon>
        <taxon>Sphingobacteriales</taxon>
        <taxon>Sphingobacteriaceae</taxon>
        <taxon>Pedobacter</taxon>
    </lineage>
</organism>
<name>A0ABS9ZXX0_9SPHI</name>
<dbReference type="Pfam" id="PF10988">
    <property type="entry name" value="DUF2807"/>
    <property type="match status" value="1"/>
</dbReference>
<gene>
    <name evidence="3" type="ORF">MMF97_10605</name>
</gene>
<evidence type="ECO:0000313" key="3">
    <source>
        <dbReference type="EMBL" id="MCJ0743163.1"/>
    </source>
</evidence>
<keyword evidence="4" id="KW-1185">Reference proteome</keyword>
<sequence length="221" mass="24187">MKRTLYLNMVLVLSLILTFTACKKEVITANGHVVSEDRNVGQFTGLNSDGSTPVRIKYGISYNVRIKGSTNIIPYFTTRVVNNKLNIGFDNAYIRHDDIEVEITMPTFNRILLSGSGKVEIEGAFETLPFLNIGVSGSGDVLLNNYLDAHEVDIEISGSGKADFKKLNAKYADVSISGSGHAFVQVEEKLKAHISGSGKIYYAGNPLIEQYISGSGKVIRF</sequence>